<dbReference type="RefSeq" id="WP_190930484.1">
    <property type="nucleotide sequence ID" value="NZ_JACXJA010000034.1"/>
</dbReference>
<keyword evidence="1" id="KW-0175">Coiled coil</keyword>
<accession>A0A927CDV1</accession>
<dbReference type="EMBL" id="JACXJA010000034">
    <property type="protein sequence ID" value="MBD2864863.1"/>
    <property type="molecule type" value="Genomic_DNA"/>
</dbReference>
<feature type="region of interest" description="Disordered" evidence="2">
    <location>
        <begin position="55"/>
        <end position="80"/>
    </location>
</feature>
<dbReference type="AlphaFoldDB" id="A0A927CDV1"/>
<sequence>MNYVVQPGDTLYSIANRHGVSMQAIIQANGLAAPGNIYAGQRLFIPLPVQPGFPFPPGPFPPGPFPPGPGPGPGPGRPLEQRVSRLEAETDQLQRQLRRTDNEVERLGQRVNRLEERVRRLEGR</sequence>
<dbReference type="InterPro" id="IPR018392">
    <property type="entry name" value="LysM"/>
</dbReference>
<evidence type="ECO:0000313" key="5">
    <source>
        <dbReference type="Proteomes" id="UP000639396"/>
    </source>
</evidence>
<dbReference type="Gene3D" id="3.10.350.10">
    <property type="entry name" value="LysM domain"/>
    <property type="match status" value="1"/>
</dbReference>
<dbReference type="Pfam" id="PF01476">
    <property type="entry name" value="LysM"/>
    <property type="match status" value="1"/>
</dbReference>
<protein>
    <submittedName>
        <fullName evidence="4">LysM peptidoglycan-binding domain-containing protein</fullName>
    </submittedName>
</protein>
<evidence type="ECO:0000259" key="3">
    <source>
        <dbReference type="PROSITE" id="PS51782"/>
    </source>
</evidence>
<organism evidence="4 5">
    <name type="scientific">Paenibacillus oceani</name>
    <dbReference type="NCBI Taxonomy" id="2772510"/>
    <lineage>
        <taxon>Bacteria</taxon>
        <taxon>Bacillati</taxon>
        <taxon>Bacillota</taxon>
        <taxon>Bacilli</taxon>
        <taxon>Bacillales</taxon>
        <taxon>Paenibacillaceae</taxon>
        <taxon>Paenibacillus</taxon>
    </lineage>
</organism>
<dbReference type="SMART" id="SM00257">
    <property type="entry name" value="LysM"/>
    <property type="match status" value="1"/>
</dbReference>
<dbReference type="Proteomes" id="UP000639396">
    <property type="component" value="Unassembled WGS sequence"/>
</dbReference>
<feature type="compositionally biased region" description="Pro residues" evidence="2">
    <location>
        <begin position="55"/>
        <end position="76"/>
    </location>
</feature>
<name>A0A927CDV1_9BACL</name>
<gene>
    <name evidence="4" type="ORF">IDH45_23070</name>
</gene>
<dbReference type="Gene3D" id="1.20.1270.70">
    <property type="entry name" value="Designed single chain three-helix bundle"/>
    <property type="match status" value="1"/>
</dbReference>
<dbReference type="InterPro" id="IPR036779">
    <property type="entry name" value="LysM_dom_sf"/>
</dbReference>
<dbReference type="SUPFAM" id="SSF54106">
    <property type="entry name" value="LysM domain"/>
    <property type="match status" value="1"/>
</dbReference>
<dbReference type="PANTHER" id="PTHR33734:SF22">
    <property type="entry name" value="MEMBRANE-BOUND LYTIC MUREIN TRANSGLYCOSYLASE D"/>
    <property type="match status" value="1"/>
</dbReference>
<dbReference type="PANTHER" id="PTHR33734">
    <property type="entry name" value="LYSM DOMAIN-CONTAINING GPI-ANCHORED PROTEIN 2"/>
    <property type="match status" value="1"/>
</dbReference>
<evidence type="ECO:0000256" key="2">
    <source>
        <dbReference type="SAM" id="MobiDB-lite"/>
    </source>
</evidence>
<feature type="domain" description="LysM" evidence="3">
    <location>
        <begin position="1"/>
        <end position="45"/>
    </location>
</feature>
<evidence type="ECO:0000313" key="4">
    <source>
        <dbReference type="EMBL" id="MBD2864863.1"/>
    </source>
</evidence>
<reference evidence="4" key="1">
    <citation type="submission" date="2020-09" db="EMBL/GenBank/DDBJ databases">
        <title>A novel bacterium of genus Paenibacillus, isolated from South China Sea.</title>
        <authorList>
            <person name="Huang H."/>
            <person name="Mo K."/>
            <person name="Hu Y."/>
        </authorList>
    </citation>
    <scope>NUCLEOTIDE SEQUENCE</scope>
    <source>
        <strain evidence="4">IB182363</strain>
    </source>
</reference>
<dbReference type="CDD" id="cd00118">
    <property type="entry name" value="LysM"/>
    <property type="match status" value="1"/>
</dbReference>
<proteinExistence type="predicted"/>
<feature type="coiled-coil region" evidence="1">
    <location>
        <begin position="83"/>
        <end position="124"/>
    </location>
</feature>
<keyword evidence="5" id="KW-1185">Reference proteome</keyword>
<dbReference type="PROSITE" id="PS51782">
    <property type="entry name" value="LYSM"/>
    <property type="match status" value="1"/>
</dbReference>
<evidence type="ECO:0000256" key="1">
    <source>
        <dbReference type="SAM" id="Coils"/>
    </source>
</evidence>
<comment type="caution">
    <text evidence="4">The sequence shown here is derived from an EMBL/GenBank/DDBJ whole genome shotgun (WGS) entry which is preliminary data.</text>
</comment>